<comment type="caution">
    <text evidence="2">The sequence shown here is derived from an EMBL/GenBank/DDBJ whole genome shotgun (WGS) entry which is preliminary data.</text>
</comment>
<sequence length="195" mass="21571">MGLRSASVRRSQVVMAPALTETTQSQNFKLAPKNHFQLATPISNFEPNNTYCLGKRGEYYEKDDENNGEKKLNCTENGSAILDYSETKKTLDLRDLDISKEASDNCRKKSPSIMNNSSPSMGDQEDKMGLQKLSLESVTMLHKSKNVSNDVEQILNNLSSELPTNDCAGGEIPTNVDDIMQVITSMEGVVIESDQ</sequence>
<evidence type="ECO:0000313" key="3">
    <source>
        <dbReference type="Proteomes" id="UP001516400"/>
    </source>
</evidence>
<evidence type="ECO:0000313" key="2">
    <source>
        <dbReference type="EMBL" id="KAL3280037.1"/>
    </source>
</evidence>
<name>A0ABD2NNJ9_9CUCU</name>
<organism evidence="2 3">
    <name type="scientific">Cryptolaemus montrouzieri</name>
    <dbReference type="NCBI Taxonomy" id="559131"/>
    <lineage>
        <taxon>Eukaryota</taxon>
        <taxon>Metazoa</taxon>
        <taxon>Ecdysozoa</taxon>
        <taxon>Arthropoda</taxon>
        <taxon>Hexapoda</taxon>
        <taxon>Insecta</taxon>
        <taxon>Pterygota</taxon>
        <taxon>Neoptera</taxon>
        <taxon>Endopterygota</taxon>
        <taxon>Coleoptera</taxon>
        <taxon>Polyphaga</taxon>
        <taxon>Cucujiformia</taxon>
        <taxon>Coccinelloidea</taxon>
        <taxon>Coccinellidae</taxon>
        <taxon>Scymninae</taxon>
        <taxon>Scymnini</taxon>
        <taxon>Cryptolaemus</taxon>
    </lineage>
</organism>
<accession>A0ABD2NNJ9</accession>
<dbReference type="AlphaFoldDB" id="A0ABD2NNJ9"/>
<feature type="compositionally biased region" description="Low complexity" evidence="1">
    <location>
        <begin position="111"/>
        <end position="121"/>
    </location>
</feature>
<protein>
    <submittedName>
        <fullName evidence="2">Uncharacterized protein</fullName>
    </submittedName>
</protein>
<feature type="region of interest" description="Disordered" evidence="1">
    <location>
        <begin position="102"/>
        <end position="125"/>
    </location>
</feature>
<reference evidence="2 3" key="1">
    <citation type="journal article" date="2021" name="BMC Biol.">
        <title>Horizontally acquired antibacterial genes associated with adaptive radiation of ladybird beetles.</title>
        <authorList>
            <person name="Li H.S."/>
            <person name="Tang X.F."/>
            <person name="Huang Y.H."/>
            <person name="Xu Z.Y."/>
            <person name="Chen M.L."/>
            <person name="Du X.Y."/>
            <person name="Qiu B.Y."/>
            <person name="Chen P.T."/>
            <person name="Zhang W."/>
            <person name="Slipinski A."/>
            <person name="Escalona H.E."/>
            <person name="Waterhouse R.M."/>
            <person name="Zwick A."/>
            <person name="Pang H."/>
        </authorList>
    </citation>
    <scope>NUCLEOTIDE SEQUENCE [LARGE SCALE GENOMIC DNA]</scope>
    <source>
        <strain evidence="2">SYSU2018</strain>
    </source>
</reference>
<proteinExistence type="predicted"/>
<dbReference type="EMBL" id="JABFTP020000124">
    <property type="protein sequence ID" value="KAL3280037.1"/>
    <property type="molecule type" value="Genomic_DNA"/>
</dbReference>
<evidence type="ECO:0000256" key="1">
    <source>
        <dbReference type="SAM" id="MobiDB-lite"/>
    </source>
</evidence>
<gene>
    <name evidence="2" type="ORF">HHI36_017544</name>
</gene>
<keyword evidence="3" id="KW-1185">Reference proteome</keyword>
<dbReference type="Proteomes" id="UP001516400">
    <property type="component" value="Unassembled WGS sequence"/>
</dbReference>